<sequence length="65" mass="7207">MKQLNLLGELQVARAAFEQAQAETGFQLGHAPRQGCLGPEPSRVSSIRIDPVETTRSREHRRIAP</sequence>
<name>A0A7W6JTV7_9SPHN</name>
<gene>
    <name evidence="2" type="ORF">GGR46_002984</name>
</gene>
<dbReference type="Proteomes" id="UP000557392">
    <property type="component" value="Unassembled WGS sequence"/>
</dbReference>
<evidence type="ECO:0000313" key="3">
    <source>
        <dbReference type="Proteomes" id="UP000557392"/>
    </source>
</evidence>
<reference evidence="2 3" key="1">
    <citation type="submission" date="2020-08" db="EMBL/GenBank/DDBJ databases">
        <title>Genomic Encyclopedia of Type Strains, Phase IV (KMG-IV): sequencing the most valuable type-strain genomes for metagenomic binning, comparative biology and taxonomic classification.</title>
        <authorList>
            <person name="Goeker M."/>
        </authorList>
    </citation>
    <scope>NUCLEOTIDE SEQUENCE [LARGE SCALE GENOMIC DNA]</scope>
    <source>
        <strain evidence="2 3">DSM 101806</strain>
    </source>
</reference>
<evidence type="ECO:0000313" key="2">
    <source>
        <dbReference type="EMBL" id="MBB4099420.1"/>
    </source>
</evidence>
<dbReference type="EMBL" id="JACIEH010000002">
    <property type="protein sequence ID" value="MBB4099420.1"/>
    <property type="molecule type" value="Genomic_DNA"/>
</dbReference>
<organism evidence="2 3">
    <name type="scientific">Sphingomonas kyeonggiensis</name>
    <dbReference type="NCBI Taxonomy" id="1268553"/>
    <lineage>
        <taxon>Bacteria</taxon>
        <taxon>Pseudomonadati</taxon>
        <taxon>Pseudomonadota</taxon>
        <taxon>Alphaproteobacteria</taxon>
        <taxon>Sphingomonadales</taxon>
        <taxon>Sphingomonadaceae</taxon>
        <taxon>Sphingomonas</taxon>
    </lineage>
</organism>
<comment type="caution">
    <text evidence="2">The sequence shown here is derived from an EMBL/GenBank/DDBJ whole genome shotgun (WGS) entry which is preliminary data.</text>
</comment>
<accession>A0A7W6JTV7</accession>
<proteinExistence type="predicted"/>
<feature type="region of interest" description="Disordered" evidence="1">
    <location>
        <begin position="26"/>
        <end position="65"/>
    </location>
</feature>
<keyword evidence="3" id="KW-1185">Reference proteome</keyword>
<dbReference type="AlphaFoldDB" id="A0A7W6JTV7"/>
<protein>
    <submittedName>
        <fullName evidence="2">Uncharacterized protein</fullName>
    </submittedName>
</protein>
<evidence type="ECO:0000256" key="1">
    <source>
        <dbReference type="SAM" id="MobiDB-lite"/>
    </source>
</evidence>
<dbReference type="RefSeq" id="WP_246426097.1">
    <property type="nucleotide sequence ID" value="NZ_JACIEH010000002.1"/>
</dbReference>